<dbReference type="EMBL" id="CP109968">
    <property type="protein sequence ID" value="UYZ08246.1"/>
    <property type="molecule type" value="Genomic_DNA"/>
</dbReference>
<name>A0A4Z1R588_9HYPH</name>
<dbReference type="OrthoDB" id="8086914at2"/>
<dbReference type="Proteomes" id="UP000298735">
    <property type="component" value="Chromosome Circular"/>
</dbReference>
<evidence type="ECO:0000313" key="2">
    <source>
        <dbReference type="Proteomes" id="UP000298735"/>
    </source>
</evidence>
<proteinExistence type="predicted"/>
<accession>A0A4Z1R588</accession>
<protein>
    <submittedName>
        <fullName evidence="1">Uncharacterized protein</fullName>
    </submittedName>
</protein>
<dbReference type="SUPFAM" id="SSF56235">
    <property type="entry name" value="N-terminal nucleophile aminohydrolases (Ntn hydrolases)"/>
    <property type="match status" value="1"/>
</dbReference>
<dbReference type="AlphaFoldDB" id="A0A4Z1R588"/>
<gene>
    <name evidence="1" type="ORF">CFBP5507_04360</name>
</gene>
<dbReference type="InterPro" id="IPR029055">
    <property type="entry name" value="Ntn_hydrolases_N"/>
</dbReference>
<dbReference type="RefSeq" id="WP_137410142.1">
    <property type="nucleotide sequence ID" value="NZ_CP109968.1"/>
</dbReference>
<dbReference type="KEGG" id="asal:CFBP5507_04360"/>
<organism evidence="1 2">
    <name type="scientific">Agrobacterium salinitolerans</name>
    <dbReference type="NCBI Taxonomy" id="1183413"/>
    <lineage>
        <taxon>Bacteria</taxon>
        <taxon>Pseudomonadati</taxon>
        <taxon>Pseudomonadota</taxon>
        <taxon>Alphaproteobacteria</taxon>
        <taxon>Hyphomicrobiales</taxon>
        <taxon>Rhizobiaceae</taxon>
        <taxon>Rhizobium/Agrobacterium group</taxon>
        <taxon>Agrobacterium</taxon>
    </lineage>
</organism>
<sequence>MTIVVYRDGVMAADTGAWASSAKHSFGDKLAMGTDGTLYGVAGHAAPSETFLDWVRAGADGVPPLPERCSDRESAFVVLIVAPGGPIRLLTAFGEEKYPDATYFAVGAGAPVAWGALFAGASAKVAVRAALEHSEYAHGKVKILSHHNEAHHEHT</sequence>
<evidence type="ECO:0000313" key="1">
    <source>
        <dbReference type="EMBL" id="UYZ08246.1"/>
    </source>
</evidence>
<reference evidence="1" key="1">
    <citation type="submission" date="2022-10" db="EMBL/GenBank/DDBJ databases">
        <title>Complete genome sequence of Agrobacterium salinitolerans CFBP5507.</title>
        <authorList>
            <person name="Tchabashvili S."/>
            <person name="Yen H.-C."/>
            <person name="Haryono M."/>
            <person name="Lin Y.-C."/>
            <person name="Lai E.-M."/>
            <person name="Kuo C.-H."/>
        </authorList>
    </citation>
    <scope>NUCLEOTIDE SEQUENCE</scope>
    <source>
        <strain evidence="1">CFBP5507</strain>
    </source>
</reference>